<dbReference type="Pfam" id="PF12770">
    <property type="entry name" value="CHAT"/>
    <property type="match status" value="1"/>
</dbReference>
<dbReference type="RefSeq" id="WP_311627923.1">
    <property type="nucleotide sequence ID" value="NZ_JAVRFE010000085.1"/>
</dbReference>
<dbReference type="InterPro" id="IPR011990">
    <property type="entry name" value="TPR-like_helical_dom_sf"/>
</dbReference>
<sequence>MLDERLAAVWERLRRIADAGDPSLALEPQALTDAQRLTELLRAKTVEFSDVTAWYALGWLHFHRYTALPDSRRGADLDAAVNAFVRPFLTGASGLPSAILPLLADAAESQAFGLYRQALASTDPDLLSTAVALWQHLVHATPAGHPDRAGRLHALGAALRTRFDRTGDPSDLDQAVDRLQDAVRATPTDHPDRAVHLSNLGATLGVRFERTGDPSDLDQAITTGREAVRATPTDHPNRAVSLSILGVALRDRFRRTGDPSDLDQAVTTGREAVLAIPTDHPHRAMSLSNLGATLGVRFERTGDPSDLDQAITTGREAVRATPTGHPNRAMYLSNLGATLRARFDRSGDPSDLDQAIDHLQEAVRATPADHPNRAGYLSNLGVALRDRFGRTGDLPDLNQAITTGQEAVRATPTGHPERAMYLSNLEVALRDRFERTGDLPDLNQAITTGQEAVRATPTGHPEHATSLSRLGQALLSRFERTGDLPDLNQAIDRLQDALHATPTDHPDRAMFLSNLGGPLLTRFEQTGDLPDLNQAIDRLQDAVHTTPTDHPDRAMPLSALGAGLRTRFQRTGDLSDLDQAIDRHQDALLATPADHADRAVYLNNLGNALRVRFERTGDQLDLDQAVDRLQDALLATPADHPNRAGRLSNLGLALLTRFERTGDLPDLDQAVDRLQDALLATPADHPNRAMPLSSLGNALWLRFERTGDLWDLGQAVDRLQDALLATPADHARRARYLNNLGVTLRARFGRTGDPSDLDQAVTIGREAVRATPTDHPDRAQYLSNLGAWLQERFERTADQMDLDAAVSALTEAGDVVSAAPSVRIHASWLVARLVARVEVGRAADAAEAAVRLLPEVTLRQLGRGDQQHELGQFAGLAGDAAALTLADPRAPRKERATRALQLLEAGRAVLLSQALDARSDLTDLNRQHPELAARFLQLRDRLDQPMNTTAPADASEEMNTLTVRQDRAVPDRHRLARDFAQTLAEIRDLDGFSSFALPPTTEELLAQAEQGPVAVFNISRYRSDALLLTRDGITHLELPQLTTDALTERIASFQQALHTATTGRDKTQRQQGQDVMTGVLQWLWDTAAGPVLEALGHRRQPPSDDDWPQVWWAPGGLLGLLPLDAAGYHDDPADDPHRRTVMDRVISSHTPTVRALRYARQHTREHAPHPDTPAQGLIVAMPTTPGLPHHGRLNHVSAEAETLRRHLPGTVLLREPDPDRHPATSPPNRPTKTAVLDHLPHCPIAHFACHGASHPTDPSQSLLLLHDHQSAPLTVASLTPVRLDHAQLAYLSACRTAAIDSATLADEAIHLASAFQLAGFPHVVGTLWEIDDQIAVTVADTFYTHLRTPDGTIDTSRAARALHQAVRSVRDGHDLPGRLNRTRTPFLWAAYLHAGA</sequence>
<dbReference type="Gene3D" id="1.10.150.90">
    <property type="entry name" value="Immunodeficiency lentiviruses, gag gene matrix protein p17"/>
    <property type="match status" value="1"/>
</dbReference>
<feature type="domain" description="CHAT" evidence="2">
    <location>
        <begin position="1079"/>
        <end position="1395"/>
    </location>
</feature>
<keyword evidence="4" id="KW-1185">Reference proteome</keyword>
<dbReference type="Proteomes" id="UP001180551">
    <property type="component" value="Unassembled WGS sequence"/>
</dbReference>
<proteinExistence type="predicted"/>
<name>A0ABU2TJ99_9ACTN</name>
<dbReference type="SUPFAM" id="SSF48452">
    <property type="entry name" value="TPR-like"/>
    <property type="match status" value="2"/>
</dbReference>
<gene>
    <name evidence="3" type="ORF">RM550_35755</name>
</gene>
<evidence type="ECO:0000256" key="1">
    <source>
        <dbReference type="SAM" id="MobiDB-lite"/>
    </source>
</evidence>
<dbReference type="Gene3D" id="1.25.40.10">
    <property type="entry name" value="Tetratricopeptide repeat domain"/>
    <property type="match status" value="2"/>
</dbReference>
<dbReference type="PANTHER" id="PTHR19959:SF119">
    <property type="entry name" value="FUNGAL LIPASE-LIKE DOMAIN-CONTAINING PROTEIN"/>
    <property type="match status" value="1"/>
</dbReference>
<evidence type="ECO:0000259" key="2">
    <source>
        <dbReference type="Pfam" id="PF12770"/>
    </source>
</evidence>
<dbReference type="Gene3D" id="1.20.120.660">
    <property type="entry name" value="IL-4 antagonist (De novo design) like domain"/>
    <property type="match status" value="2"/>
</dbReference>
<comment type="caution">
    <text evidence="3">The sequence shown here is derived from an EMBL/GenBank/DDBJ whole genome shotgun (WGS) entry which is preliminary data.</text>
</comment>
<evidence type="ECO:0000313" key="3">
    <source>
        <dbReference type="EMBL" id="MDT0461006.1"/>
    </source>
</evidence>
<dbReference type="PANTHER" id="PTHR19959">
    <property type="entry name" value="KINESIN LIGHT CHAIN"/>
    <property type="match status" value="1"/>
</dbReference>
<dbReference type="InterPro" id="IPR024983">
    <property type="entry name" value="CHAT_dom"/>
</dbReference>
<feature type="region of interest" description="Disordered" evidence="1">
    <location>
        <begin position="1212"/>
        <end position="1231"/>
    </location>
</feature>
<evidence type="ECO:0000313" key="4">
    <source>
        <dbReference type="Proteomes" id="UP001180551"/>
    </source>
</evidence>
<dbReference type="InterPro" id="IPR012344">
    <property type="entry name" value="Matrix_HIV/RSV_N"/>
</dbReference>
<organism evidence="3 4">
    <name type="scientific">Streptomyces mooreae</name>
    <dbReference type="NCBI Taxonomy" id="3075523"/>
    <lineage>
        <taxon>Bacteria</taxon>
        <taxon>Bacillati</taxon>
        <taxon>Actinomycetota</taxon>
        <taxon>Actinomycetes</taxon>
        <taxon>Kitasatosporales</taxon>
        <taxon>Streptomycetaceae</taxon>
        <taxon>Streptomyces</taxon>
    </lineage>
</organism>
<reference evidence="3" key="1">
    <citation type="submission" date="2024-05" db="EMBL/GenBank/DDBJ databases">
        <title>30 novel species of actinomycetes from the DSMZ collection.</title>
        <authorList>
            <person name="Nouioui I."/>
        </authorList>
    </citation>
    <scope>NUCLEOTIDE SEQUENCE</scope>
    <source>
        <strain evidence="3">DSM 41527</strain>
    </source>
</reference>
<protein>
    <submittedName>
        <fullName evidence="3">CHAT domain-containing protein</fullName>
    </submittedName>
</protein>
<dbReference type="EMBL" id="JAVRFE010000085">
    <property type="protein sequence ID" value="MDT0461006.1"/>
    <property type="molecule type" value="Genomic_DNA"/>
</dbReference>
<accession>A0ABU2TJ99</accession>